<name>A0ABQ2EF95_9GAMM</name>
<keyword evidence="1" id="KW-1133">Transmembrane helix</keyword>
<comment type="caution">
    <text evidence="2">The sequence shown here is derived from an EMBL/GenBank/DDBJ whole genome shotgun (WGS) entry which is preliminary data.</text>
</comment>
<protein>
    <recommendedName>
        <fullName evidence="4">Iron uptake protein</fullName>
    </recommendedName>
</protein>
<evidence type="ECO:0008006" key="4">
    <source>
        <dbReference type="Google" id="ProtNLM"/>
    </source>
</evidence>
<keyword evidence="3" id="KW-1185">Reference proteome</keyword>
<dbReference type="RefSeq" id="WP_132986884.1">
    <property type="nucleotide sequence ID" value="NZ_BMME01000001.1"/>
</dbReference>
<proteinExistence type="predicted"/>
<evidence type="ECO:0000313" key="3">
    <source>
        <dbReference type="Proteomes" id="UP000599009"/>
    </source>
</evidence>
<feature type="transmembrane region" description="Helical" evidence="1">
    <location>
        <begin position="56"/>
        <end position="75"/>
    </location>
</feature>
<evidence type="ECO:0000256" key="1">
    <source>
        <dbReference type="SAM" id="Phobius"/>
    </source>
</evidence>
<dbReference type="EMBL" id="BMME01000001">
    <property type="protein sequence ID" value="GGK10118.1"/>
    <property type="molecule type" value="Genomic_DNA"/>
</dbReference>
<evidence type="ECO:0000313" key="2">
    <source>
        <dbReference type="EMBL" id="GGK10118.1"/>
    </source>
</evidence>
<feature type="transmembrane region" description="Helical" evidence="1">
    <location>
        <begin position="82"/>
        <end position="104"/>
    </location>
</feature>
<keyword evidence="1" id="KW-0472">Membrane</keyword>
<keyword evidence="1" id="KW-0812">Transmembrane</keyword>
<sequence length="105" mass="10516">MRSPATRATSTASPRLALLARITAAVLGGYGFAWGVVAACTSLAVAAGMGFHDAEFLSSLVGVLALLGALLWAIAARRLWPVWAVLVVGGALLAGVGSAVQTALV</sequence>
<accession>A0ABQ2EF95</accession>
<dbReference type="Proteomes" id="UP000599009">
    <property type="component" value="Unassembled WGS sequence"/>
</dbReference>
<organism evidence="2 3">
    <name type="scientific">Luteimonas terricola</name>
    <dbReference type="NCBI Taxonomy" id="645597"/>
    <lineage>
        <taxon>Bacteria</taxon>
        <taxon>Pseudomonadati</taxon>
        <taxon>Pseudomonadota</taxon>
        <taxon>Gammaproteobacteria</taxon>
        <taxon>Lysobacterales</taxon>
        <taxon>Lysobacteraceae</taxon>
        <taxon>Luteimonas</taxon>
    </lineage>
</organism>
<gene>
    <name evidence="2" type="ORF">GCM10011394_19460</name>
</gene>
<reference evidence="3" key="1">
    <citation type="journal article" date="2019" name="Int. J. Syst. Evol. Microbiol.">
        <title>The Global Catalogue of Microorganisms (GCM) 10K type strain sequencing project: providing services to taxonomists for standard genome sequencing and annotation.</title>
        <authorList>
            <consortium name="The Broad Institute Genomics Platform"/>
            <consortium name="The Broad Institute Genome Sequencing Center for Infectious Disease"/>
            <person name="Wu L."/>
            <person name="Ma J."/>
        </authorList>
    </citation>
    <scope>NUCLEOTIDE SEQUENCE [LARGE SCALE GENOMIC DNA]</scope>
    <source>
        <strain evidence="3">CGMCC 1.8985</strain>
    </source>
</reference>